<evidence type="ECO:0008006" key="3">
    <source>
        <dbReference type="Google" id="ProtNLM"/>
    </source>
</evidence>
<dbReference type="SUPFAM" id="SSF143011">
    <property type="entry name" value="RelE-like"/>
    <property type="match status" value="1"/>
</dbReference>
<dbReference type="AlphaFoldDB" id="L0HEK9"/>
<sequence>MKVNIDRRALQYVNDLPEKDRRIVKQHLLKLEDPYTAPDVELLQNGHCRMHIAHSYTAFFDVMPGGIVNILEVMTIEEAHKRYKRFGK</sequence>
<dbReference type="OrthoDB" id="228407at2157"/>
<dbReference type="RefSeq" id="WP_015285165.1">
    <property type="nucleotide sequence ID" value="NC_019943.1"/>
</dbReference>
<dbReference type="KEGG" id="mfo:Metfor_1155"/>
<dbReference type="STRING" id="593750.Metfor_1155"/>
<dbReference type="GeneID" id="14310468"/>
<evidence type="ECO:0000313" key="1">
    <source>
        <dbReference type="EMBL" id="AGB02201.1"/>
    </source>
</evidence>
<proteinExistence type="predicted"/>
<dbReference type="InParanoid" id="L0HEK9"/>
<dbReference type="eggNOG" id="arCOG01665">
    <property type="taxonomic scope" value="Archaea"/>
</dbReference>
<dbReference type="InterPro" id="IPR035093">
    <property type="entry name" value="RelE/ParE_toxin_dom_sf"/>
</dbReference>
<keyword evidence="2" id="KW-1185">Reference proteome</keyword>
<name>L0HEK9_METFS</name>
<dbReference type="EMBL" id="CP003167">
    <property type="protein sequence ID" value="AGB02201.1"/>
    <property type="molecule type" value="Genomic_DNA"/>
</dbReference>
<evidence type="ECO:0000313" key="2">
    <source>
        <dbReference type="Proteomes" id="UP000010824"/>
    </source>
</evidence>
<protein>
    <recommendedName>
        <fullName evidence="3">Cytotoxic translational repressor of toxin-antitoxin stability system</fullName>
    </recommendedName>
</protein>
<dbReference type="HOGENOM" id="CLU_155761_2_1_2"/>
<organism evidence="1 2">
    <name type="scientific">Methanoregula formicica (strain DSM 22288 / NBRC 105244 / SMSP)</name>
    <dbReference type="NCBI Taxonomy" id="593750"/>
    <lineage>
        <taxon>Archaea</taxon>
        <taxon>Methanobacteriati</taxon>
        <taxon>Methanobacteriota</taxon>
        <taxon>Stenosarchaea group</taxon>
        <taxon>Methanomicrobia</taxon>
        <taxon>Methanomicrobiales</taxon>
        <taxon>Methanoregulaceae</taxon>
        <taxon>Methanoregula</taxon>
    </lineage>
</organism>
<reference evidence="2" key="1">
    <citation type="submission" date="2011-12" db="EMBL/GenBank/DDBJ databases">
        <title>Complete sequence of Methanoregula formicicum SMSP.</title>
        <authorList>
            <person name="Lucas S."/>
            <person name="Han J."/>
            <person name="Lapidus A."/>
            <person name="Cheng J.-F."/>
            <person name="Goodwin L."/>
            <person name="Pitluck S."/>
            <person name="Peters L."/>
            <person name="Ovchinnikova G."/>
            <person name="Teshima H."/>
            <person name="Detter J.C."/>
            <person name="Han C."/>
            <person name="Tapia R."/>
            <person name="Land M."/>
            <person name="Hauser L."/>
            <person name="Kyrpides N."/>
            <person name="Ivanova N."/>
            <person name="Pagani I."/>
            <person name="Imachi H."/>
            <person name="Tamaki H."/>
            <person name="Sekiguchi Y."/>
            <person name="Kamagata Y."/>
            <person name="Cadillo-Quiroz H."/>
            <person name="Zinder S."/>
            <person name="Liu W.-T."/>
            <person name="Woyke T."/>
        </authorList>
    </citation>
    <scope>NUCLEOTIDE SEQUENCE [LARGE SCALE GENOMIC DNA]</scope>
    <source>
        <strain evidence="2">DSM 22288 / NBRC 105244 / SMSP</strain>
    </source>
</reference>
<reference evidence="1 2" key="2">
    <citation type="journal article" date="2014" name="Genome Announc.">
        <title>Complete Genome Sequence of Methanoregula formicica SMSPT, a Mesophilic Hydrogenotrophic Methanogen Isolated from a Methanogenic Upflow Anaerobic Sludge Blanket Reactor.</title>
        <authorList>
            <person name="Yamamoto K."/>
            <person name="Tamaki H."/>
            <person name="Cadillo-Quiroz H."/>
            <person name="Imachi H."/>
            <person name="Kyrpides N."/>
            <person name="Woyke T."/>
            <person name="Goodwin L."/>
            <person name="Zinder S.H."/>
            <person name="Kamagata Y."/>
            <person name="Liu W.T."/>
        </authorList>
    </citation>
    <scope>NUCLEOTIDE SEQUENCE [LARGE SCALE GENOMIC DNA]</scope>
    <source>
        <strain evidence="2">DSM 22288 / NBRC 105244 / SMSP</strain>
    </source>
</reference>
<dbReference type="Proteomes" id="UP000010824">
    <property type="component" value="Chromosome"/>
</dbReference>
<gene>
    <name evidence="1" type="ordered locus">Metfor_1155</name>
</gene>
<accession>L0HEK9</accession>